<dbReference type="Proteomes" id="UP000002499">
    <property type="component" value="Unassembled WGS sequence"/>
</dbReference>
<keyword evidence="3" id="KW-1185">Reference proteome</keyword>
<dbReference type="GeneID" id="19245641"/>
<name>E9DUN2_METAQ</name>
<organism evidence="3">
    <name type="scientific">Metarhizium acridum (strain CQMa 102)</name>
    <dbReference type="NCBI Taxonomy" id="655827"/>
    <lineage>
        <taxon>Eukaryota</taxon>
        <taxon>Fungi</taxon>
        <taxon>Dikarya</taxon>
        <taxon>Ascomycota</taxon>
        <taxon>Pezizomycotina</taxon>
        <taxon>Sordariomycetes</taxon>
        <taxon>Hypocreomycetidae</taxon>
        <taxon>Hypocreales</taxon>
        <taxon>Clavicipitaceae</taxon>
        <taxon>Metarhizium</taxon>
    </lineage>
</organism>
<accession>E9DUN2</accession>
<evidence type="ECO:0000256" key="1">
    <source>
        <dbReference type="SAM" id="MobiDB-lite"/>
    </source>
</evidence>
<evidence type="ECO:0000313" key="2">
    <source>
        <dbReference type="EMBL" id="EFY92694.1"/>
    </source>
</evidence>
<dbReference type="eggNOG" id="ENOG502SII2">
    <property type="taxonomic scope" value="Eukaryota"/>
</dbReference>
<dbReference type="AlphaFoldDB" id="E9DUN2"/>
<reference evidence="2 3" key="1">
    <citation type="journal article" date="2011" name="PLoS Genet.">
        <title>Genome sequencing and comparative transcriptomics of the model entomopathogenic fungi Metarhizium anisopliae and M. acridum.</title>
        <authorList>
            <person name="Gao Q."/>
            <person name="Jin K."/>
            <person name="Ying S.H."/>
            <person name="Zhang Y."/>
            <person name="Xiao G."/>
            <person name="Shang Y."/>
            <person name="Duan Z."/>
            <person name="Hu X."/>
            <person name="Xie X.Q."/>
            <person name="Zhou G."/>
            <person name="Peng G."/>
            <person name="Luo Z."/>
            <person name="Huang W."/>
            <person name="Wang B."/>
            <person name="Fang W."/>
            <person name="Wang S."/>
            <person name="Zhong Y."/>
            <person name="Ma L.J."/>
            <person name="St Leger R.J."/>
            <person name="Zhao G.P."/>
            <person name="Pei Y."/>
            <person name="Feng M.G."/>
            <person name="Xia Y."/>
            <person name="Wang C."/>
        </authorList>
    </citation>
    <scope>NUCLEOTIDE SEQUENCE [LARGE SCALE GENOMIC DNA]</scope>
    <source>
        <strain evidence="2 3">CQMa 102</strain>
    </source>
</reference>
<gene>
    <name evidence="2" type="ORF">MAC_01330</name>
</gene>
<feature type="compositionally biased region" description="Low complexity" evidence="1">
    <location>
        <begin position="124"/>
        <end position="138"/>
    </location>
</feature>
<evidence type="ECO:0000313" key="3">
    <source>
        <dbReference type="Proteomes" id="UP000002499"/>
    </source>
</evidence>
<dbReference type="OrthoDB" id="3926760at2759"/>
<dbReference type="HOGENOM" id="CLU_038611_0_0_1"/>
<protein>
    <submittedName>
        <fullName evidence="2">Uncharacterized protein</fullName>
    </submittedName>
</protein>
<dbReference type="KEGG" id="maw:19245641"/>
<dbReference type="InParanoid" id="E9DUN2"/>
<dbReference type="OMA" id="MSESEGM"/>
<dbReference type="STRING" id="655827.E9DUN2"/>
<proteinExistence type="predicted"/>
<feature type="region of interest" description="Disordered" evidence="1">
    <location>
        <begin position="111"/>
        <end position="141"/>
    </location>
</feature>
<sequence>MPVNHVVLASGAVVAVSVAVAAAMAMYENPELRRYADDIRRRIAVALHSLGDGINPPEQAPRFNRPEDAEGFLQSSRGAGAEPGVDADEATRRRQREELLYWNSVLLRKKEEESAAQPPPAALPPAESSSPRTGTRGSSFDDFLRQDENAEQGTYVFNTGADIRDANSGLRHRVHAAAPMAAPPVAAASLYANPFADEHCIANDEVEDLSATHTLPQRQEHMSDIYSATTRENDDVQSRTLDGPPALIELSSPNFEAPPPPPANLERELAENEYMSAGQDDREDAYASIQAWAHDSSRNFYSPLPVTPVAPVSEPEVVSDGQLTPTDSVSVIVSGGDVGSDNDSRLGRPFDVMSESEGMLTPASWSEVGSVVSETEGHGHVDVNIPLHG</sequence>
<dbReference type="EMBL" id="GL698474">
    <property type="protein sequence ID" value="EFY92694.1"/>
    <property type="molecule type" value="Genomic_DNA"/>
</dbReference>
<feature type="region of interest" description="Disordered" evidence="1">
    <location>
        <begin position="73"/>
        <end position="92"/>
    </location>
</feature>